<keyword evidence="3 8" id="KW-0812">Transmembrane</keyword>
<feature type="transmembrane region" description="Helical" evidence="8">
    <location>
        <begin position="440"/>
        <end position="464"/>
    </location>
</feature>
<keyword evidence="7 8" id="KW-0472">Membrane</keyword>
<evidence type="ECO:0000256" key="8">
    <source>
        <dbReference type="SAM" id="Phobius"/>
    </source>
</evidence>
<feature type="transmembrane region" description="Helical" evidence="8">
    <location>
        <begin position="552"/>
        <end position="572"/>
    </location>
</feature>
<feature type="transmembrane region" description="Helical" evidence="8">
    <location>
        <begin position="681"/>
        <end position="701"/>
    </location>
</feature>
<evidence type="ECO:0000256" key="1">
    <source>
        <dbReference type="ARBA" id="ARBA00004141"/>
    </source>
</evidence>
<dbReference type="GO" id="GO:0016491">
    <property type="term" value="F:oxidoreductase activity"/>
    <property type="evidence" value="ECO:0007669"/>
    <property type="project" value="UniProtKB-KW"/>
</dbReference>
<keyword evidence="4" id="KW-0274">FAD</keyword>
<dbReference type="KEGG" id="trg:TRUGW13939_01579"/>
<dbReference type="Proteomes" id="UP000509510">
    <property type="component" value="Chromosome I"/>
</dbReference>
<dbReference type="InterPro" id="IPR036188">
    <property type="entry name" value="FAD/NAD-bd_sf"/>
</dbReference>
<feature type="transmembrane region" description="Helical" evidence="8">
    <location>
        <begin position="592"/>
        <end position="611"/>
    </location>
</feature>
<keyword evidence="6" id="KW-0560">Oxidoreductase</keyword>
<feature type="transmembrane region" description="Helical" evidence="8">
    <location>
        <begin position="618"/>
        <end position="636"/>
    </location>
</feature>
<dbReference type="Gene3D" id="3.50.50.60">
    <property type="entry name" value="FAD/NAD(P)-binding domain"/>
    <property type="match status" value="1"/>
</dbReference>
<dbReference type="SUPFAM" id="SSF103473">
    <property type="entry name" value="MFS general substrate transporter"/>
    <property type="match status" value="1"/>
</dbReference>
<evidence type="ECO:0000256" key="7">
    <source>
        <dbReference type="ARBA" id="ARBA00023136"/>
    </source>
</evidence>
<dbReference type="PANTHER" id="PTHR23502:SF4">
    <property type="entry name" value="MAJOR FACILITATOR SUPERFAMILY (MFS) PROFILE DOMAIN-CONTAINING PROTEIN-RELATED"/>
    <property type="match status" value="1"/>
</dbReference>
<keyword evidence="5 8" id="KW-1133">Transmembrane helix</keyword>
<organism evidence="10 11">
    <name type="scientific">Talaromyces rugulosus</name>
    <name type="common">Penicillium rugulosum</name>
    <dbReference type="NCBI Taxonomy" id="121627"/>
    <lineage>
        <taxon>Eukaryota</taxon>
        <taxon>Fungi</taxon>
        <taxon>Dikarya</taxon>
        <taxon>Ascomycota</taxon>
        <taxon>Pezizomycotina</taxon>
        <taxon>Eurotiomycetes</taxon>
        <taxon>Eurotiomycetidae</taxon>
        <taxon>Eurotiales</taxon>
        <taxon>Trichocomaceae</taxon>
        <taxon>Talaromyces</taxon>
        <taxon>Talaromyces sect. Islandici</taxon>
    </lineage>
</organism>
<dbReference type="GO" id="GO:0071949">
    <property type="term" value="F:FAD binding"/>
    <property type="evidence" value="ECO:0007669"/>
    <property type="project" value="InterPro"/>
</dbReference>
<dbReference type="RefSeq" id="XP_035340671.1">
    <property type="nucleotide sequence ID" value="XM_035484778.1"/>
</dbReference>
<dbReference type="Gene3D" id="1.20.1250.20">
    <property type="entry name" value="MFS general substrate transporter like domains"/>
    <property type="match status" value="1"/>
</dbReference>
<feature type="transmembrane region" description="Helical" evidence="8">
    <location>
        <begin position="957"/>
        <end position="977"/>
    </location>
</feature>
<dbReference type="PROSITE" id="PS50850">
    <property type="entry name" value="MFS"/>
    <property type="match status" value="1"/>
</dbReference>
<dbReference type="GO" id="GO:0005886">
    <property type="term" value="C:plasma membrane"/>
    <property type="evidence" value="ECO:0007669"/>
    <property type="project" value="TreeGrafter"/>
</dbReference>
<evidence type="ECO:0000256" key="5">
    <source>
        <dbReference type="ARBA" id="ARBA00022989"/>
    </source>
</evidence>
<dbReference type="Pfam" id="PF07690">
    <property type="entry name" value="MFS_1"/>
    <property type="match status" value="1"/>
</dbReference>
<protein>
    <recommendedName>
        <fullName evidence="9">Major facilitator superfamily (MFS) profile domain-containing protein</fullName>
    </recommendedName>
</protein>
<dbReference type="InterPro" id="IPR002938">
    <property type="entry name" value="FAD-bd"/>
</dbReference>
<evidence type="ECO:0000256" key="4">
    <source>
        <dbReference type="ARBA" id="ARBA00022827"/>
    </source>
</evidence>
<dbReference type="GO" id="GO:0022857">
    <property type="term" value="F:transmembrane transporter activity"/>
    <property type="evidence" value="ECO:0007669"/>
    <property type="project" value="InterPro"/>
</dbReference>
<dbReference type="PANTHER" id="PTHR23502">
    <property type="entry name" value="MAJOR FACILITATOR SUPERFAMILY"/>
    <property type="match status" value="1"/>
</dbReference>
<feature type="transmembrane region" description="Helical" evidence="8">
    <location>
        <begin position="804"/>
        <end position="837"/>
    </location>
</feature>
<evidence type="ECO:0000256" key="3">
    <source>
        <dbReference type="ARBA" id="ARBA00022692"/>
    </source>
</evidence>
<accession>A0A7H8QL50</accession>
<dbReference type="Pfam" id="PF01494">
    <property type="entry name" value="FAD_binding_3"/>
    <property type="match status" value="1"/>
</dbReference>
<dbReference type="EMBL" id="CP055898">
    <property type="protein sequence ID" value="QKX54492.1"/>
    <property type="molecule type" value="Genomic_DNA"/>
</dbReference>
<dbReference type="InterPro" id="IPR011701">
    <property type="entry name" value="MFS"/>
</dbReference>
<sequence length="1028" mass="114803">MSKFSRKSPTGIKVLIVGAGFAGLTAAIECHRKGHDVQVLEAFSALKILGDIISFGPNSGRIFQKWEGVEEAMDPICHKSDGIKFVTYQGEDLFTQYWHDEESFGKKFNGHRGEIHEIVFKHAQARGIDIRLGHRVVDYFETDTEAGVVVKQVDNAGSEEQKFTADVVFAAEGVRSRGRKIVLGYEDKPRSSGYAIFRSWFDSSKLTSPLTDHLWKNGDSHCAWVGPDVHFIAASLKNGKDFSWVCTHKVGFLSLYTRSTSVKADIEQDEADIEESWSTPGKIEDCLKVVEGWDPIVQEIVKATPPDYLVDWKLIYRDPLPTWISPKQRIALIGDAAHPFLPTSIQGASQSMEDGTTLAVCLEKCGSRSNVTEALRAYERIRYDRVLKAQKTGETTRDKWHKADFDQVKENPEALKLQREAWLLDFDSEQHAKARTDISYLRVTAFGDFCLHFVSSLLFLLFFTDLFRLQTSSRGTSFTMPFGILDCKKMELVPGTAIMGDKESTEPPPEYAHIPLDQLKHGRGNFSHIILVPQPSNSPNDPLNWPQWQKELILLIIGLSAAVVGAFGPMLSPGFVQVSAELNISVNTLSQATAWLTMTLGLCVFFINPVAKIYGKRPIYIFASVIMFVTSIWAAASSSYDSFLAARVVSALGMAPYEILVLATIKDLYFVHERGTRIAVWNLFLMCGIAGGSLISGYIIQNLGFRWTFWMCAILFGVLLVAIVLFVPESTFLRPSSLANLASSTDKTLDEHVEVEDASLEIQATATSNNQDTSTQKQTYLSSLRIFSGKYSNASPLKIFARPFILFFYPAVFWGFLLFGITLTWIVVFSVVNGVIFVAPPYNFSISETGLISLSPFILTLIGEVVSGPLNDWICIWLTNRNRGIYEPEFRLPLVLIVAILGAAGFFGFGATVHFETHWSGPVLTFGLANMSMAFASTSAFGYVIDCYPQLSEEVFVSVNARNLLTFGFTYFVNSWLERDGALVMFSALGGLFLFVCFLTVPMWVFGKRIRSRIGRTQWLQEFMNDED</sequence>
<dbReference type="SUPFAM" id="SSF51905">
    <property type="entry name" value="FAD/NAD(P)-binding domain"/>
    <property type="match status" value="1"/>
</dbReference>
<dbReference type="InterPro" id="IPR020846">
    <property type="entry name" value="MFS_dom"/>
</dbReference>
<dbReference type="GeneID" id="55989089"/>
<proteinExistence type="predicted"/>
<dbReference type="OrthoDB" id="2585655at2759"/>
<feature type="domain" description="Major facilitator superfamily (MFS) profile" evidence="9">
    <location>
        <begin position="553"/>
        <end position="1028"/>
    </location>
</feature>
<feature type="transmembrane region" description="Helical" evidence="8">
    <location>
        <begin position="857"/>
        <end position="878"/>
    </location>
</feature>
<evidence type="ECO:0000313" key="10">
    <source>
        <dbReference type="EMBL" id="QKX54492.1"/>
    </source>
</evidence>
<feature type="transmembrane region" description="Helical" evidence="8">
    <location>
        <begin position="648"/>
        <end position="669"/>
    </location>
</feature>
<keyword evidence="2" id="KW-0285">Flavoprotein</keyword>
<reference evidence="11" key="1">
    <citation type="submission" date="2020-06" db="EMBL/GenBank/DDBJ databases">
        <title>A chromosome-scale genome assembly of Talaromyces rugulosus W13939.</title>
        <authorList>
            <person name="Wang B."/>
            <person name="Guo L."/>
            <person name="Ye K."/>
            <person name="Wang L."/>
        </authorList>
    </citation>
    <scope>NUCLEOTIDE SEQUENCE [LARGE SCALE GENOMIC DNA]</scope>
    <source>
        <strain evidence="11">W13939</strain>
    </source>
</reference>
<feature type="transmembrane region" description="Helical" evidence="8">
    <location>
        <begin position="707"/>
        <end position="727"/>
    </location>
</feature>
<keyword evidence="11" id="KW-1185">Reference proteome</keyword>
<dbReference type="PRINTS" id="PR00420">
    <property type="entry name" value="RNGMNOXGNASE"/>
</dbReference>
<feature type="transmembrane region" description="Helical" evidence="8">
    <location>
        <begin position="983"/>
        <end position="1006"/>
    </location>
</feature>
<feature type="transmembrane region" description="Helical" evidence="8">
    <location>
        <begin position="890"/>
        <end position="911"/>
    </location>
</feature>
<evidence type="ECO:0000256" key="6">
    <source>
        <dbReference type="ARBA" id="ARBA00023002"/>
    </source>
</evidence>
<evidence type="ECO:0000313" key="11">
    <source>
        <dbReference type="Proteomes" id="UP000509510"/>
    </source>
</evidence>
<dbReference type="InterPro" id="IPR036259">
    <property type="entry name" value="MFS_trans_sf"/>
</dbReference>
<feature type="transmembrane region" description="Helical" evidence="8">
    <location>
        <begin position="923"/>
        <end position="945"/>
    </location>
</feature>
<evidence type="ECO:0000259" key="9">
    <source>
        <dbReference type="PROSITE" id="PS50850"/>
    </source>
</evidence>
<evidence type="ECO:0000256" key="2">
    <source>
        <dbReference type="ARBA" id="ARBA00022630"/>
    </source>
</evidence>
<dbReference type="AlphaFoldDB" id="A0A7H8QL50"/>
<gene>
    <name evidence="10" type="ORF">TRUGW13939_01579</name>
</gene>
<dbReference type="SUPFAM" id="SSF54373">
    <property type="entry name" value="FAD-linked reductases, C-terminal domain"/>
    <property type="match status" value="1"/>
</dbReference>
<name>A0A7H8QL50_TALRU</name>
<comment type="subcellular location">
    <subcellularLocation>
        <location evidence="1">Membrane</location>
        <topology evidence="1">Multi-pass membrane protein</topology>
    </subcellularLocation>
</comment>